<evidence type="ECO:0000313" key="1">
    <source>
        <dbReference type="EMBL" id="HJG89044.1"/>
    </source>
</evidence>
<reference evidence="1" key="1">
    <citation type="journal article" date="2021" name="PeerJ">
        <title>Extensive microbial diversity within the chicken gut microbiome revealed by metagenomics and culture.</title>
        <authorList>
            <person name="Gilroy R."/>
            <person name="Ravi A."/>
            <person name="Getino M."/>
            <person name="Pursley I."/>
            <person name="Horton D.L."/>
            <person name="Alikhan N.F."/>
            <person name="Baker D."/>
            <person name="Gharbi K."/>
            <person name="Hall N."/>
            <person name="Watson M."/>
            <person name="Adriaenssens E.M."/>
            <person name="Foster-Nyarko E."/>
            <person name="Jarju S."/>
            <person name="Secka A."/>
            <person name="Antonio M."/>
            <person name="Oren A."/>
            <person name="Chaudhuri R.R."/>
            <person name="La Ragione R."/>
            <person name="Hildebrand F."/>
            <person name="Pallen M.J."/>
        </authorList>
    </citation>
    <scope>NUCLEOTIDE SEQUENCE</scope>
    <source>
        <strain evidence="1">CHK121-7720</strain>
    </source>
</reference>
<gene>
    <name evidence="1" type="ORF">K8U91_06180</name>
</gene>
<dbReference type="AlphaFoldDB" id="A0A921MS55"/>
<accession>A0A921MS55</accession>
<dbReference type="Proteomes" id="UP000757103">
    <property type="component" value="Unassembled WGS sequence"/>
</dbReference>
<reference evidence="1" key="2">
    <citation type="submission" date="2021-09" db="EMBL/GenBank/DDBJ databases">
        <authorList>
            <person name="Gilroy R."/>
        </authorList>
    </citation>
    <scope>NUCLEOTIDE SEQUENCE</scope>
    <source>
        <strain evidence="1">CHK121-7720</strain>
    </source>
</reference>
<dbReference type="EMBL" id="DYUD01000019">
    <property type="protein sequence ID" value="HJG89044.1"/>
    <property type="molecule type" value="Genomic_DNA"/>
</dbReference>
<comment type="caution">
    <text evidence="1">The sequence shown here is derived from an EMBL/GenBank/DDBJ whole genome shotgun (WGS) entry which is preliminary data.</text>
</comment>
<sequence>MGTYKLKTGKVETVVVDAYKRLERGVVSVYERIEKKFVERFLEPVEKEERP</sequence>
<name>A0A921MS55_9BACT</name>
<protein>
    <submittedName>
        <fullName evidence="1">Uncharacterized protein</fullName>
    </submittedName>
</protein>
<organism evidence="1 2">
    <name type="scientific">Barnesiella viscericola</name>
    <dbReference type="NCBI Taxonomy" id="397865"/>
    <lineage>
        <taxon>Bacteria</taxon>
        <taxon>Pseudomonadati</taxon>
        <taxon>Bacteroidota</taxon>
        <taxon>Bacteroidia</taxon>
        <taxon>Bacteroidales</taxon>
        <taxon>Barnesiellaceae</taxon>
        <taxon>Barnesiella</taxon>
    </lineage>
</organism>
<proteinExistence type="predicted"/>
<evidence type="ECO:0000313" key="2">
    <source>
        <dbReference type="Proteomes" id="UP000757103"/>
    </source>
</evidence>
<dbReference type="RefSeq" id="WP_273306085.1">
    <property type="nucleotide sequence ID" value="NZ_CALUJX010000005.1"/>
</dbReference>